<keyword evidence="10" id="KW-0472">Membrane</keyword>
<organism evidence="17 18">
    <name type="scientific">Colletotrichum liriopes</name>
    <dbReference type="NCBI Taxonomy" id="708192"/>
    <lineage>
        <taxon>Eukaryota</taxon>
        <taxon>Fungi</taxon>
        <taxon>Dikarya</taxon>
        <taxon>Ascomycota</taxon>
        <taxon>Pezizomycotina</taxon>
        <taxon>Sordariomycetes</taxon>
        <taxon>Hypocreomycetidae</taxon>
        <taxon>Glomerellales</taxon>
        <taxon>Glomerellaceae</taxon>
        <taxon>Colletotrichum</taxon>
        <taxon>Colletotrichum spaethianum species complex</taxon>
    </lineage>
</organism>
<dbReference type="GO" id="GO:0005743">
    <property type="term" value="C:mitochondrial inner membrane"/>
    <property type="evidence" value="ECO:0007669"/>
    <property type="project" value="UniProtKB-SubCell"/>
</dbReference>
<dbReference type="PRINTS" id="PR00300">
    <property type="entry name" value="CLPPROTEASEA"/>
</dbReference>
<evidence type="ECO:0000256" key="3">
    <source>
        <dbReference type="ARBA" id="ARBA00022692"/>
    </source>
</evidence>
<evidence type="ECO:0000256" key="5">
    <source>
        <dbReference type="ARBA" id="ARBA00022792"/>
    </source>
</evidence>
<dbReference type="InterPro" id="IPR003959">
    <property type="entry name" value="ATPase_AAA_core"/>
</dbReference>
<dbReference type="InterPro" id="IPR014851">
    <property type="entry name" value="BCS1_N"/>
</dbReference>
<feature type="region of interest" description="Disordered" evidence="14">
    <location>
        <begin position="362"/>
        <end position="383"/>
    </location>
</feature>
<dbReference type="Pfam" id="PF08740">
    <property type="entry name" value="BCS1_N"/>
    <property type="match status" value="1"/>
</dbReference>
<keyword evidence="7 12" id="KW-0067">ATP-binding</keyword>
<feature type="domain" description="AAA+ ATPase" evidence="15">
    <location>
        <begin position="290"/>
        <end position="439"/>
    </location>
</feature>
<keyword evidence="9" id="KW-0496">Mitochondrion</keyword>
<proteinExistence type="inferred from homology"/>
<evidence type="ECO:0000256" key="2">
    <source>
        <dbReference type="ARBA" id="ARBA00007448"/>
    </source>
</evidence>
<dbReference type="SUPFAM" id="SSF52540">
    <property type="entry name" value="P-loop containing nucleoside triphosphate hydrolases"/>
    <property type="match status" value="1"/>
</dbReference>
<dbReference type="Proteomes" id="UP001055172">
    <property type="component" value="Unassembled WGS sequence"/>
</dbReference>
<comment type="subcellular location">
    <subcellularLocation>
        <location evidence="1">Mitochondrion inner membrane</location>
        <topology evidence="1">Single-pass membrane protein</topology>
    </subcellularLocation>
</comment>
<dbReference type="Pfam" id="PF00004">
    <property type="entry name" value="AAA"/>
    <property type="match status" value="1"/>
</dbReference>
<evidence type="ECO:0000256" key="11">
    <source>
        <dbReference type="ARBA" id="ARBA00048778"/>
    </source>
</evidence>
<keyword evidence="5" id="KW-0999">Mitochondrion inner membrane</keyword>
<dbReference type="AlphaFoldDB" id="A0AA37LTC6"/>
<keyword evidence="3" id="KW-0812">Transmembrane</keyword>
<accession>A0AA37LTC6</accession>
<reference evidence="17 18" key="1">
    <citation type="submission" date="2021-07" db="EMBL/GenBank/DDBJ databases">
        <title>Genome data of Colletotrichum spaethianum.</title>
        <authorList>
            <person name="Utami Y.D."/>
            <person name="Hiruma K."/>
        </authorList>
    </citation>
    <scope>NUCLEOTIDE SEQUENCE [LARGE SCALE GENOMIC DNA]</scope>
    <source>
        <strain evidence="17 18">MAFF 242679</strain>
    </source>
</reference>
<evidence type="ECO:0000256" key="4">
    <source>
        <dbReference type="ARBA" id="ARBA00022741"/>
    </source>
</evidence>
<keyword evidence="4 12" id="KW-0547">Nucleotide-binding</keyword>
<dbReference type="InterPro" id="IPR057495">
    <property type="entry name" value="AAA_lid_BCS1"/>
</dbReference>
<evidence type="ECO:0000256" key="1">
    <source>
        <dbReference type="ARBA" id="ARBA00004434"/>
    </source>
</evidence>
<evidence type="ECO:0000256" key="14">
    <source>
        <dbReference type="SAM" id="MobiDB-lite"/>
    </source>
</evidence>
<keyword evidence="6" id="KW-0378">Hydrolase</keyword>
<evidence type="ECO:0000256" key="13">
    <source>
        <dbReference type="SAM" id="Coils"/>
    </source>
</evidence>
<dbReference type="Pfam" id="PF25426">
    <property type="entry name" value="AAA_lid_BCS1"/>
    <property type="match status" value="1"/>
</dbReference>
<feature type="compositionally biased region" description="Acidic residues" evidence="14">
    <location>
        <begin position="365"/>
        <end position="378"/>
    </location>
</feature>
<evidence type="ECO:0000256" key="7">
    <source>
        <dbReference type="ARBA" id="ARBA00022840"/>
    </source>
</evidence>
<gene>
    <name evidence="17" type="ORF">ColLi_06101</name>
</gene>
<dbReference type="PANTHER" id="PTHR23070">
    <property type="entry name" value="BCS1 AAA-TYPE ATPASE"/>
    <property type="match status" value="1"/>
</dbReference>
<protein>
    <submittedName>
        <fullName evidence="17">Mitochondrial chaperone BCS1-B</fullName>
    </submittedName>
</protein>
<evidence type="ECO:0000256" key="10">
    <source>
        <dbReference type="ARBA" id="ARBA00023136"/>
    </source>
</evidence>
<dbReference type="InterPro" id="IPR001270">
    <property type="entry name" value="ClpA/B"/>
</dbReference>
<comment type="caution">
    <text evidence="17">The sequence shown here is derived from an EMBL/GenBank/DDBJ whole genome shotgun (WGS) entry which is preliminary data.</text>
</comment>
<sequence length="581" mass="66061">MSDIFRLTKASFFSGGGDLTSQRFNDFLDRTAPGFRTLSKFFSTWLRLDLTTMILLISFSGDIPRALTGLQNLGTQIYWWITRFFTASISIGSNDKLNREVLNWLGAHVLTKQGTRVLTARTEVIQNDAWYYRKPVERDDLHHEKRVPVQYLPTFGTTWFVYEGGFFMVRRISTRSTGSAYTGIPDEYSAAPDGNEPLVVMRLGRSIQPVKEFLNNCRAFADKQREAFITVRATKNHYNQESWDTTILRPIRPLATVHFDEKTKKELVLDIEMYLNQKTRKFYTERGIPYRRGYLFHGPPGTGKTSLSLALAGYFNLELYLLHIPSIRDDNDLENLFTALPPKCIVLLEDIDAIGIQRRKKLDQEESASDDSDSDSDNDSSRSFGRCRCTLSGLLNVLDGVASQEGRIVLMTSNVAHKLDRALVRPGRIDKMIYLGKISRHSAKGMFERMYKPYVPIENTLVEKGAELPESQQTRFDRLAEEFSSQIPDDIFTPAQLQGYLLHHRSSPEKAADCISTWVVQEKANMDEAQRRMKASAERKAKKKKALKRLKAFKALASDVGSEESNKEVANGAEIAKAKKS</sequence>
<evidence type="ECO:0000313" key="17">
    <source>
        <dbReference type="EMBL" id="GJC83263.1"/>
    </source>
</evidence>
<evidence type="ECO:0000256" key="6">
    <source>
        <dbReference type="ARBA" id="ARBA00022801"/>
    </source>
</evidence>
<keyword evidence="18" id="KW-1185">Reference proteome</keyword>
<evidence type="ECO:0000256" key="12">
    <source>
        <dbReference type="RuleBase" id="RU003651"/>
    </source>
</evidence>
<feature type="domain" description="BCS1 N-terminal" evidence="16">
    <location>
        <begin position="57"/>
        <end position="257"/>
    </location>
</feature>
<feature type="region of interest" description="Disordered" evidence="14">
    <location>
        <begin position="559"/>
        <end position="581"/>
    </location>
</feature>
<dbReference type="SMART" id="SM00382">
    <property type="entry name" value="AAA"/>
    <property type="match status" value="1"/>
</dbReference>
<dbReference type="InterPro" id="IPR003960">
    <property type="entry name" value="ATPase_AAA_CS"/>
</dbReference>
<dbReference type="EMBL" id="BPPX01000011">
    <property type="protein sequence ID" value="GJC83263.1"/>
    <property type="molecule type" value="Genomic_DNA"/>
</dbReference>
<dbReference type="InterPro" id="IPR050747">
    <property type="entry name" value="Mitochondrial_chaperone_BCS1"/>
</dbReference>
<evidence type="ECO:0000259" key="15">
    <source>
        <dbReference type="SMART" id="SM00382"/>
    </source>
</evidence>
<evidence type="ECO:0000313" key="18">
    <source>
        <dbReference type="Proteomes" id="UP001055172"/>
    </source>
</evidence>
<dbReference type="InterPro" id="IPR003593">
    <property type="entry name" value="AAA+_ATPase"/>
</dbReference>
<name>A0AA37LTC6_9PEZI</name>
<feature type="coiled-coil region" evidence="13">
    <location>
        <begin position="519"/>
        <end position="546"/>
    </location>
</feature>
<comment type="similarity">
    <text evidence="2">Belongs to the AAA ATPase family. BCS1 subfamily.</text>
</comment>
<evidence type="ECO:0000259" key="16">
    <source>
        <dbReference type="SMART" id="SM01024"/>
    </source>
</evidence>
<dbReference type="PROSITE" id="PS00674">
    <property type="entry name" value="AAA"/>
    <property type="match status" value="1"/>
</dbReference>
<keyword evidence="8" id="KW-1133">Transmembrane helix</keyword>
<dbReference type="Gene3D" id="3.40.50.300">
    <property type="entry name" value="P-loop containing nucleotide triphosphate hydrolases"/>
    <property type="match status" value="1"/>
</dbReference>
<dbReference type="GO" id="GO:0005524">
    <property type="term" value="F:ATP binding"/>
    <property type="evidence" value="ECO:0007669"/>
    <property type="project" value="UniProtKB-KW"/>
</dbReference>
<dbReference type="InterPro" id="IPR027417">
    <property type="entry name" value="P-loop_NTPase"/>
</dbReference>
<evidence type="ECO:0000256" key="9">
    <source>
        <dbReference type="ARBA" id="ARBA00023128"/>
    </source>
</evidence>
<dbReference type="GO" id="GO:0016887">
    <property type="term" value="F:ATP hydrolysis activity"/>
    <property type="evidence" value="ECO:0007669"/>
    <property type="project" value="InterPro"/>
</dbReference>
<comment type="catalytic activity">
    <reaction evidence="11">
        <text>ATP + H2O = ADP + phosphate + H(+)</text>
        <dbReference type="Rhea" id="RHEA:13065"/>
        <dbReference type="ChEBI" id="CHEBI:15377"/>
        <dbReference type="ChEBI" id="CHEBI:15378"/>
        <dbReference type="ChEBI" id="CHEBI:30616"/>
        <dbReference type="ChEBI" id="CHEBI:43474"/>
        <dbReference type="ChEBI" id="CHEBI:456216"/>
    </reaction>
    <physiologicalReaction direction="left-to-right" evidence="11">
        <dbReference type="Rhea" id="RHEA:13066"/>
    </physiologicalReaction>
</comment>
<dbReference type="SMART" id="SM01024">
    <property type="entry name" value="BCS1_N"/>
    <property type="match status" value="1"/>
</dbReference>
<keyword evidence="13" id="KW-0175">Coiled coil</keyword>
<evidence type="ECO:0000256" key="8">
    <source>
        <dbReference type="ARBA" id="ARBA00022989"/>
    </source>
</evidence>